<comment type="caution">
    <text evidence="2">The sequence shown here is derived from an EMBL/GenBank/DDBJ whole genome shotgun (WGS) entry which is preliminary data.</text>
</comment>
<dbReference type="OrthoDB" id="548077at2759"/>
<feature type="region of interest" description="Disordered" evidence="1">
    <location>
        <begin position="258"/>
        <end position="318"/>
    </location>
</feature>
<feature type="compositionally biased region" description="Low complexity" evidence="1">
    <location>
        <begin position="336"/>
        <end position="372"/>
    </location>
</feature>
<accession>A0A9W6BP04</accession>
<feature type="compositionally biased region" description="Basic and acidic residues" evidence="1">
    <location>
        <begin position="377"/>
        <end position="387"/>
    </location>
</feature>
<feature type="compositionally biased region" description="Low complexity" evidence="1">
    <location>
        <begin position="427"/>
        <end position="437"/>
    </location>
</feature>
<evidence type="ECO:0000313" key="3">
    <source>
        <dbReference type="Proteomes" id="UP001165080"/>
    </source>
</evidence>
<dbReference type="AlphaFoldDB" id="A0A9W6BP04"/>
<dbReference type="EMBL" id="BRXU01000012">
    <property type="protein sequence ID" value="GLC55330.1"/>
    <property type="molecule type" value="Genomic_DNA"/>
</dbReference>
<evidence type="ECO:0000313" key="2">
    <source>
        <dbReference type="EMBL" id="GLC55330.1"/>
    </source>
</evidence>
<feature type="compositionally biased region" description="Basic and acidic residues" evidence="1">
    <location>
        <begin position="278"/>
        <end position="297"/>
    </location>
</feature>
<feature type="region of interest" description="Disordered" evidence="1">
    <location>
        <begin position="225"/>
        <end position="245"/>
    </location>
</feature>
<feature type="compositionally biased region" description="Acidic residues" evidence="1">
    <location>
        <begin position="231"/>
        <end position="245"/>
    </location>
</feature>
<feature type="compositionally biased region" description="Low complexity" evidence="1">
    <location>
        <begin position="703"/>
        <end position="715"/>
    </location>
</feature>
<feature type="compositionally biased region" description="Low complexity" evidence="1">
    <location>
        <begin position="258"/>
        <end position="268"/>
    </location>
</feature>
<protein>
    <submittedName>
        <fullName evidence="2">Uncharacterized protein</fullName>
    </submittedName>
</protein>
<feature type="region of interest" description="Disordered" evidence="1">
    <location>
        <begin position="636"/>
        <end position="660"/>
    </location>
</feature>
<feature type="compositionally biased region" description="Low complexity" evidence="1">
    <location>
        <begin position="649"/>
        <end position="660"/>
    </location>
</feature>
<proteinExistence type="predicted"/>
<reference evidence="2 3" key="1">
    <citation type="journal article" date="2023" name="Commun. Biol.">
        <title>Reorganization of the ancestral sex-determining regions during the evolution of trioecy in Pleodorina starrii.</title>
        <authorList>
            <person name="Takahashi K."/>
            <person name="Suzuki S."/>
            <person name="Kawai-Toyooka H."/>
            <person name="Yamamoto K."/>
            <person name="Hamaji T."/>
            <person name="Ootsuki R."/>
            <person name="Yamaguchi H."/>
            <person name="Kawachi M."/>
            <person name="Higashiyama T."/>
            <person name="Nozaki H."/>
        </authorList>
    </citation>
    <scope>NUCLEOTIDE SEQUENCE [LARGE SCALE GENOMIC DNA]</scope>
    <source>
        <strain evidence="2 3">NIES-4479</strain>
    </source>
</reference>
<dbReference type="Proteomes" id="UP001165080">
    <property type="component" value="Unassembled WGS sequence"/>
</dbReference>
<name>A0A9W6BP04_9CHLO</name>
<keyword evidence="3" id="KW-1185">Reference proteome</keyword>
<feature type="region of interest" description="Disordered" evidence="1">
    <location>
        <begin position="675"/>
        <end position="751"/>
    </location>
</feature>
<evidence type="ECO:0000256" key="1">
    <source>
        <dbReference type="SAM" id="MobiDB-lite"/>
    </source>
</evidence>
<feature type="compositionally biased region" description="Low complexity" evidence="1">
    <location>
        <begin position="298"/>
        <end position="307"/>
    </location>
</feature>
<feature type="region of interest" description="Disordered" evidence="1">
    <location>
        <begin position="569"/>
        <end position="592"/>
    </location>
</feature>
<feature type="compositionally biased region" description="Pro residues" evidence="1">
    <location>
        <begin position="468"/>
        <end position="511"/>
    </location>
</feature>
<gene>
    <name evidence="2" type="primary">PLEST007801</name>
    <name evidence="2" type="ORF">PLESTB_000973300</name>
</gene>
<sequence length="751" mass="75508">MFLPPFQLESVLLRRLEQLQALPDAPALGMGHCFRKVLQVHASAAGLEWSSTDGHEEGLQENIQVDLSNAALSAQLDAWETWLAANGVLAKAQYLAATHALIKDVLNCITGGSDAAVSRAALDAAWVEDAGSGSELTIPADQFKNSLAALAISCSSDGTPETAAACLTRLLAKTQEQQQRWQDLLEQYGATGQPQHETGTVAVTMQATEAAGDAAVVAMPAAGDAATGDAADGDAGDGDAADGDVADGDAAVVAAQADGDASAPAAGGSDSGDLDTLLGKDDGEACDVARDSDKSPEAAETAAAGTAEGDGGGAAEAAEADDDDAFSLGLSRAASHTSSASNESSGAVGDAEGGAAAADDTAPMPRRAPAAGVSVKSIEDPELRRALSETSSADLDELPPDDLDAVLQRQGSHSKASTRHARKKAEAAAAASAAAAGGEAGGKGHLADLDLEAWAELKDKQQRQLPPAVSPPPRGRAAPGPAPPGPAPVLAPPGPAPVLAPPGPVLAPPGPRGDAGKQALDQHLKGARGLQAPTVPLAPVAPPPGGGNSMHYGVMAGSTVRQSIERRSLERGGGTGVGIVSRHGSNGSSDSPARIRTLAANLSRKLSISEPGPAGQQAEWKHLPALGQGARLHPHCEMRQPSHGTLRTGASASRGRGDAAAVALAEDKLPVLPALAGARGQPPKAMELLRKPSGVQRSDTHHAASSSTGAQQQSAPNARLPGLGPASKPSPQGARALIVQTKKSFRGDSNF</sequence>
<feature type="compositionally biased region" description="Acidic residues" evidence="1">
    <location>
        <begin position="394"/>
        <end position="404"/>
    </location>
</feature>
<organism evidence="2 3">
    <name type="scientific">Pleodorina starrii</name>
    <dbReference type="NCBI Taxonomy" id="330485"/>
    <lineage>
        <taxon>Eukaryota</taxon>
        <taxon>Viridiplantae</taxon>
        <taxon>Chlorophyta</taxon>
        <taxon>core chlorophytes</taxon>
        <taxon>Chlorophyceae</taxon>
        <taxon>CS clade</taxon>
        <taxon>Chlamydomonadales</taxon>
        <taxon>Volvocaceae</taxon>
        <taxon>Pleodorina</taxon>
    </lineage>
</organism>
<feature type="region of interest" description="Disordered" evidence="1">
    <location>
        <begin position="336"/>
        <end position="518"/>
    </location>
</feature>